<gene>
    <name evidence="12" type="primary">A09p059990.1_BraROA</name>
    <name evidence="12" type="ORF">IGI04_037531</name>
</gene>
<feature type="domain" description="Helicase ATP-binding" evidence="10">
    <location>
        <begin position="1510"/>
        <end position="1680"/>
    </location>
</feature>
<sequence>KEKEEEEEEEGTQTSIIYQHKHPLLFTTSQPNQLGCGSETLVLVMAQQQQSSRLSRLLTLLDTGSTQTTRLTAARQIGDIAKSHPQDLSSLLRKVLHYLRSKKWDTRVAAAHAIGAIVLNVKHTSLSELLNSLATKLGEAGLSGNVDEVVASGNLQSKLLENAPFRSFEMNKVLEFGALLASGGQEYDILNDNSKNPRDRMARQKKNLRRRLGLDMCEQFMDVNEMIGDEDLIEQKSNVHANGVGNRLYANYSPHHIQQFVSRMVPRVAHKRPSARELNLLKRKAKISSKDQAKGNCEGADVEMSSSHASTSKRTLSDSMDSNKANIGNEDDMEPDADGRWPFHSFVEQLILDMFDPAWEIRHGSVMALREILMLHGGSAGVSTAEFSSDNGFDLNEDLTKVTREKEIDLNMQFSVNELEPLRKRPKIEDPSKSFVGNTVLEPMVSDYENSVKDEEVESLLPPVKVNGQVNFISTKAEPESSIDGSSCQSDRNHVAEVSNHVEDKSFVEKSLLPNKNQEENIEVLDLVKQARHSWIKNFEFLQDCTIRFLCVLSLDRFGDYISDQVVAPVREACAQALGATFKYMSPSLIYETLNILLQMQRRPEWEIRHGSLLGIKYLVAVRQEMLQDLLGHILPACKAGLEDSDDDVRAVAADALIPAAAAIVSLRGQTLLSIVMLLWDILLELDDLSPSTSSVMNLLAEIYSQDDMTVVMHEELSVGEGQKVDLNETVHVESVRERRDVRESPYALSGLAPRLWPFTRHDITSVRFSAIRTLERLLEAGCRKNISEQSKSSFWPSSILGDTLRIVFQNLLLESTEEILECSERVWKLLVQCPVEDLEEAAKSYMASWIELAATPYGSTLDATKMFWPVAPPRMSHFKAAAKMKAVQLENEASSTLGFDYARSFASLGKNEDASARSTKIIVGSDMEMSVTRTRVVTASALGILASRLSDRSMQFVVDPLSSTLTSLSGVQRQVASVVLISWFREIKCKVPSPSDGSGSLPGFPTPLKKWMLDLLACSDPAFPTKDILLPYAELSRTYTKMRNEASQLLHTVETYHCFDKLLSTTKLNADSLSADETIEFASTLALWNKDSAEKESLEKQVFEDVESSRQQLLSTAGYLKCVQNNLHITVTSLIAAAVVWMSEFPSRLNPIILPLMASIKREQEQILQQKAAEALAELIAYCVDRKPSPNDKLIKNICSLTCMDPSETPQASIIRSIDIVDDLDFLSSRSNAGKQKSKAVLAGGEDRSKVEGFITRRGAELALKHLSVKFGGSLFDKLPKLWECLTEVLVPVTPEDQQNFDLKMESVSDPQVLINNIQVVRSVAPVMEETLKPRLHSLLPCIFKCVRHSHVAVRLAASRCVMTMAKSMTTNVMAAVVENAIPMLGDLTCVNARQGAGMLIGLLVQGLGVELVPYSPLLVVPLLRCMSDVDSSVRQSVTRSFAALVPMLPLARGVPPPVGLSQDLSSNAEDAKFLEQLLDNSHIDDYKLCTELKVTLRRYQQEGINWLGFLKRFKLHGILCDDMGLGKTLQASAIVASDAAERRGLTDEPDVFPSIIVCPSTLVGHWAFEIEKYIDLSLLSVLQYVGSAQDRVSLRELFKNHNVIITSYDVVRKDADYLTQFSWNYCILDEGHIIKNAKSKITSAVKQLKAQHRLILSGTPIQNNIIELWSLFDFLMPGFLGTERQFQASYGKPLLAARDPKCSAKDAEAGVLAMEALHKQVMPFLLRRTKEEVLSDLPEKIIQDRYCDLSPVQLKLYEQFSGSHAKQEISTIIKVDGSADSSNVEVAPTKASTHVFQALQYLLKLCSHPLLVLGEKVTEPVASDLAAMINGCSDIITELHKVQHSPKLVALQEILEECGIGSEASSSDGTLSVGQHRVLIFAQHKALLDIIEKDFVTYMRLDGSVVPEKRFEIVKAFNSDPTIDVLLLTTHVGGLGLNLTSADTIVFMEHDWNPMRDHQAMDRAHRLGQKRVVNVHRLIMRGTLEEKVMSLQRFKVSVANTVINAENASMKTMNTDQLLDLFASAETSKKGGASSKKGSEDNDQTAGTGKGIKAILGNLEELWDQSQYTEEYNLNQFLAKLNG</sequence>
<feature type="non-terminal residue" evidence="12">
    <location>
        <position position="1"/>
    </location>
</feature>
<evidence type="ECO:0000256" key="9">
    <source>
        <dbReference type="SAM" id="MobiDB-lite"/>
    </source>
</evidence>
<dbReference type="Pfam" id="PF00176">
    <property type="entry name" value="SNF2-rel_dom"/>
    <property type="match status" value="1"/>
</dbReference>
<dbReference type="SUPFAM" id="SSF48371">
    <property type="entry name" value="ARM repeat"/>
    <property type="match status" value="1"/>
</dbReference>
<comment type="subcellular location">
    <subcellularLocation>
        <location evidence="1">Nucleus</location>
    </subcellularLocation>
</comment>
<dbReference type="InterPro" id="IPR044972">
    <property type="entry name" value="Mot1"/>
</dbReference>
<dbReference type="Gene3D" id="1.25.10.10">
    <property type="entry name" value="Leucine-rich Repeat Variant"/>
    <property type="match status" value="3"/>
</dbReference>
<dbReference type="InterPro" id="IPR011989">
    <property type="entry name" value="ARM-like"/>
</dbReference>
<evidence type="ECO:0000256" key="7">
    <source>
        <dbReference type="ARBA" id="ARBA00023125"/>
    </source>
</evidence>
<evidence type="ECO:0008006" key="14">
    <source>
        <dbReference type="Google" id="ProtNLM"/>
    </source>
</evidence>
<evidence type="ECO:0000256" key="4">
    <source>
        <dbReference type="ARBA" id="ARBA00022801"/>
    </source>
</evidence>
<dbReference type="SMART" id="SM00487">
    <property type="entry name" value="DEXDc"/>
    <property type="match status" value="1"/>
</dbReference>
<organism evidence="12 13">
    <name type="scientific">Brassica rapa subsp. trilocularis</name>
    <dbReference type="NCBI Taxonomy" id="1813537"/>
    <lineage>
        <taxon>Eukaryota</taxon>
        <taxon>Viridiplantae</taxon>
        <taxon>Streptophyta</taxon>
        <taxon>Embryophyta</taxon>
        <taxon>Tracheophyta</taxon>
        <taxon>Spermatophyta</taxon>
        <taxon>Magnoliopsida</taxon>
        <taxon>eudicotyledons</taxon>
        <taxon>Gunneridae</taxon>
        <taxon>Pentapetalae</taxon>
        <taxon>rosids</taxon>
        <taxon>malvids</taxon>
        <taxon>Brassicales</taxon>
        <taxon>Brassicaceae</taxon>
        <taxon>Brassiceae</taxon>
        <taxon>Brassica</taxon>
    </lineage>
</organism>
<dbReference type="InterPro" id="IPR000330">
    <property type="entry name" value="SNF2_N"/>
</dbReference>
<evidence type="ECO:0000259" key="10">
    <source>
        <dbReference type="PROSITE" id="PS51192"/>
    </source>
</evidence>
<keyword evidence="2" id="KW-0677">Repeat</keyword>
<evidence type="ECO:0000256" key="5">
    <source>
        <dbReference type="ARBA" id="ARBA00022806"/>
    </source>
</evidence>
<dbReference type="PANTHER" id="PTHR36498:SF1">
    <property type="entry name" value="TATA-BINDING PROTEIN-ASSOCIATED FACTOR 172"/>
    <property type="match status" value="1"/>
</dbReference>
<evidence type="ECO:0000259" key="11">
    <source>
        <dbReference type="PROSITE" id="PS51194"/>
    </source>
</evidence>
<name>A0ABQ7LLG6_BRACM</name>
<dbReference type="InterPro" id="IPR022707">
    <property type="entry name" value="Mot1_central_dom"/>
</dbReference>
<dbReference type="InterPro" id="IPR014001">
    <property type="entry name" value="Helicase_ATP-bd"/>
</dbReference>
<accession>A0ABQ7LLG6</accession>
<dbReference type="PANTHER" id="PTHR36498">
    <property type="entry name" value="TATA-BINDING PROTEIN-ASSOCIATED FACTOR 172"/>
    <property type="match status" value="1"/>
</dbReference>
<keyword evidence="7" id="KW-0238">DNA-binding</keyword>
<keyword evidence="8" id="KW-0539">Nucleus</keyword>
<evidence type="ECO:0000256" key="2">
    <source>
        <dbReference type="ARBA" id="ARBA00022737"/>
    </source>
</evidence>
<evidence type="ECO:0000256" key="6">
    <source>
        <dbReference type="ARBA" id="ARBA00022840"/>
    </source>
</evidence>
<evidence type="ECO:0000256" key="8">
    <source>
        <dbReference type="ARBA" id="ARBA00023242"/>
    </source>
</evidence>
<dbReference type="SMART" id="SM00490">
    <property type="entry name" value="HELICc"/>
    <property type="match status" value="1"/>
</dbReference>
<evidence type="ECO:0000313" key="13">
    <source>
        <dbReference type="Proteomes" id="UP000823674"/>
    </source>
</evidence>
<keyword evidence="4" id="KW-0378">Hydrolase</keyword>
<feature type="compositionally biased region" description="Polar residues" evidence="9">
    <location>
        <begin position="304"/>
        <end position="326"/>
    </location>
</feature>
<dbReference type="CDD" id="cd18793">
    <property type="entry name" value="SF2_C_SNF"/>
    <property type="match status" value="1"/>
</dbReference>
<keyword evidence="5" id="KW-0347">Helicase</keyword>
<feature type="region of interest" description="Disordered" evidence="9">
    <location>
        <begin position="287"/>
        <end position="335"/>
    </location>
</feature>
<reference evidence="12 13" key="1">
    <citation type="submission" date="2021-03" db="EMBL/GenBank/DDBJ databases">
        <authorList>
            <person name="King G.J."/>
            <person name="Bancroft I."/>
            <person name="Baten A."/>
            <person name="Bloomfield J."/>
            <person name="Borpatragohain P."/>
            <person name="He Z."/>
            <person name="Irish N."/>
            <person name="Irwin J."/>
            <person name="Liu K."/>
            <person name="Mauleon R.P."/>
            <person name="Moore J."/>
            <person name="Morris R."/>
            <person name="Ostergaard L."/>
            <person name="Wang B."/>
            <person name="Wells R."/>
        </authorList>
    </citation>
    <scope>NUCLEOTIDE SEQUENCE [LARGE SCALE GENOMIC DNA]</scope>
    <source>
        <strain evidence="12">R-o-18</strain>
        <tissue evidence="12">Leaf</tissue>
    </source>
</reference>
<dbReference type="InterPro" id="IPR044078">
    <property type="entry name" value="Mot1_ATP-bd"/>
</dbReference>
<dbReference type="PROSITE" id="PS51192">
    <property type="entry name" value="HELICASE_ATP_BIND_1"/>
    <property type="match status" value="1"/>
</dbReference>
<comment type="caution">
    <text evidence="12">The sequence shown here is derived from an EMBL/GenBank/DDBJ whole genome shotgun (WGS) entry which is preliminary data.</text>
</comment>
<dbReference type="InterPro" id="IPR027417">
    <property type="entry name" value="P-loop_NTPase"/>
</dbReference>
<dbReference type="CDD" id="cd17999">
    <property type="entry name" value="DEXHc_Mot1"/>
    <property type="match status" value="1"/>
</dbReference>
<dbReference type="Proteomes" id="UP000823674">
    <property type="component" value="Chromosome A09"/>
</dbReference>
<dbReference type="InterPro" id="IPR016024">
    <property type="entry name" value="ARM-type_fold"/>
</dbReference>
<evidence type="ECO:0000256" key="1">
    <source>
        <dbReference type="ARBA" id="ARBA00004123"/>
    </source>
</evidence>
<keyword evidence="3" id="KW-0547">Nucleotide-binding</keyword>
<evidence type="ECO:0000256" key="3">
    <source>
        <dbReference type="ARBA" id="ARBA00022741"/>
    </source>
</evidence>
<dbReference type="EMBL" id="JADBGQ010000008">
    <property type="protein sequence ID" value="KAG5386061.1"/>
    <property type="molecule type" value="Genomic_DNA"/>
</dbReference>
<keyword evidence="13" id="KW-1185">Reference proteome</keyword>
<dbReference type="InterPro" id="IPR038718">
    <property type="entry name" value="SNF2-like_sf"/>
</dbReference>
<protein>
    <recommendedName>
        <fullName evidence="14">TATA-binding protein-associated factor BTAF1</fullName>
    </recommendedName>
</protein>
<dbReference type="PROSITE" id="PS51194">
    <property type="entry name" value="HELICASE_CTER"/>
    <property type="match status" value="1"/>
</dbReference>
<feature type="domain" description="Helicase C-terminal" evidence="11">
    <location>
        <begin position="1852"/>
        <end position="2016"/>
    </location>
</feature>
<dbReference type="Gene3D" id="3.40.50.300">
    <property type="entry name" value="P-loop containing nucleotide triphosphate hydrolases"/>
    <property type="match status" value="1"/>
</dbReference>
<evidence type="ECO:0000313" key="12">
    <source>
        <dbReference type="EMBL" id="KAG5386061.1"/>
    </source>
</evidence>
<dbReference type="InterPro" id="IPR049730">
    <property type="entry name" value="SNF2/RAD54-like_C"/>
</dbReference>
<dbReference type="SUPFAM" id="SSF52540">
    <property type="entry name" value="P-loop containing nucleoside triphosphate hydrolases"/>
    <property type="match status" value="2"/>
</dbReference>
<keyword evidence="6" id="KW-0067">ATP-binding</keyword>
<dbReference type="Gene3D" id="3.40.50.10810">
    <property type="entry name" value="Tandem AAA-ATPase domain"/>
    <property type="match status" value="1"/>
</dbReference>
<dbReference type="Pfam" id="PF12054">
    <property type="entry name" value="DUF3535"/>
    <property type="match status" value="1"/>
</dbReference>
<feature type="region of interest" description="Disordered" evidence="9">
    <location>
        <begin position="2031"/>
        <end position="2051"/>
    </location>
</feature>
<dbReference type="InterPro" id="IPR001650">
    <property type="entry name" value="Helicase_C-like"/>
</dbReference>
<proteinExistence type="predicted"/>
<dbReference type="Pfam" id="PF00271">
    <property type="entry name" value="Helicase_C"/>
    <property type="match status" value="1"/>
</dbReference>